<dbReference type="InterPro" id="IPR001680">
    <property type="entry name" value="WD40_rpt"/>
</dbReference>
<reference evidence="3" key="1">
    <citation type="journal article" date="2012" name="PLoS Negl. Trop. Dis.">
        <title>A systematically improved high quality genome and transcriptome of the human blood fluke Schistosoma mansoni.</title>
        <authorList>
            <person name="Protasio A.V."/>
            <person name="Tsai I.J."/>
            <person name="Babbage A."/>
            <person name="Nichol S."/>
            <person name="Hunt M."/>
            <person name="Aslett M.A."/>
            <person name="De Silva N."/>
            <person name="Velarde G.S."/>
            <person name="Anderson T.J."/>
            <person name="Clark R.C."/>
            <person name="Davidson C."/>
            <person name="Dillon G.P."/>
            <person name="Holroyd N.E."/>
            <person name="LoVerde P.T."/>
            <person name="Lloyd C."/>
            <person name="McQuillan J."/>
            <person name="Oliveira G."/>
            <person name="Otto T.D."/>
            <person name="Parker-Manuel S.J."/>
            <person name="Quail M.A."/>
            <person name="Wilson R.A."/>
            <person name="Zerlotini A."/>
            <person name="Dunne D.W."/>
            <person name="Berriman M."/>
        </authorList>
    </citation>
    <scope>NUCLEOTIDE SEQUENCE [LARGE SCALE GENOMIC DNA]</scope>
    <source>
        <strain evidence="3">Puerto Rican</strain>
    </source>
</reference>
<dbReference type="PROSITE" id="PS50294">
    <property type="entry name" value="WD_REPEATS_REGION"/>
    <property type="match status" value="1"/>
</dbReference>
<dbReference type="SMART" id="SM00320">
    <property type="entry name" value="WD40"/>
    <property type="match status" value="6"/>
</dbReference>
<dbReference type="ExpressionAtlas" id="A0A3Q0KSY9">
    <property type="expression patterns" value="baseline"/>
</dbReference>
<dbReference type="GO" id="GO:0043161">
    <property type="term" value="P:proteasome-mediated ubiquitin-dependent protein catabolic process"/>
    <property type="evidence" value="ECO:0007669"/>
    <property type="project" value="TreeGrafter"/>
</dbReference>
<dbReference type="PANTHER" id="PTHR19847">
    <property type="entry name" value="DDB1- AND CUL4-ASSOCIATED FACTOR 11"/>
    <property type="match status" value="1"/>
</dbReference>
<keyword evidence="1" id="KW-0853">WD repeat</keyword>
<dbReference type="InParanoid" id="A0A3Q0KSY9"/>
<evidence type="ECO:0000313" key="4">
    <source>
        <dbReference type="WBParaSite" id="Smp_171670.1"/>
    </source>
</evidence>
<dbReference type="SUPFAM" id="SSF50978">
    <property type="entry name" value="WD40 repeat-like"/>
    <property type="match status" value="1"/>
</dbReference>
<proteinExistence type="predicted"/>
<dbReference type="Proteomes" id="UP000008854">
    <property type="component" value="Unassembled WGS sequence"/>
</dbReference>
<dbReference type="Pfam" id="PF00400">
    <property type="entry name" value="WD40"/>
    <property type="match status" value="4"/>
</dbReference>
<dbReference type="AlphaFoldDB" id="A0A3Q0KSY9"/>
<dbReference type="PANTHER" id="PTHR19847:SF7">
    <property type="entry name" value="DDB1- AND CUL4-ASSOCIATED FACTOR 11"/>
    <property type="match status" value="1"/>
</dbReference>
<dbReference type="PROSITE" id="PS50082">
    <property type="entry name" value="WD_REPEATS_2"/>
    <property type="match status" value="1"/>
</dbReference>
<dbReference type="InterPro" id="IPR051859">
    <property type="entry name" value="DCAF"/>
</dbReference>
<dbReference type="FunCoup" id="A0A3Q0KSY9">
    <property type="interactions" value="578"/>
</dbReference>
<evidence type="ECO:0000313" key="3">
    <source>
        <dbReference type="Proteomes" id="UP000008854"/>
    </source>
</evidence>
<dbReference type="Gene3D" id="2.130.10.10">
    <property type="entry name" value="YVTN repeat-like/Quinoprotein amine dehydrogenase"/>
    <property type="match status" value="2"/>
</dbReference>
<feature type="region of interest" description="Disordered" evidence="2">
    <location>
        <begin position="538"/>
        <end position="608"/>
    </location>
</feature>
<accession>A0A3Q0KSY9</accession>
<protein>
    <submittedName>
        <fullName evidence="4">Putative wd-repeat protein</fullName>
    </submittedName>
</protein>
<reference evidence="4" key="2">
    <citation type="submission" date="2018-12" db="UniProtKB">
        <authorList>
            <consortium name="WormBaseParasite"/>
        </authorList>
    </citation>
    <scope>IDENTIFICATION</scope>
    <source>
        <strain evidence="4">Puerto Rican</strain>
    </source>
</reference>
<keyword evidence="3" id="KW-1185">Reference proteome</keyword>
<organism evidence="3 4">
    <name type="scientific">Schistosoma mansoni</name>
    <name type="common">Blood fluke</name>
    <dbReference type="NCBI Taxonomy" id="6183"/>
    <lineage>
        <taxon>Eukaryota</taxon>
        <taxon>Metazoa</taxon>
        <taxon>Spiralia</taxon>
        <taxon>Lophotrochozoa</taxon>
        <taxon>Platyhelminthes</taxon>
        <taxon>Trematoda</taxon>
        <taxon>Digenea</taxon>
        <taxon>Strigeidida</taxon>
        <taxon>Schistosomatoidea</taxon>
        <taxon>Schistosomatidae</taxon>
        <taxon>Schistosoma</taxon>
    </lineage>
</organism>
<dbReference type="STRING" id="6183.A0A3Q0KSY9"/>
<evidence type="ECO:0000256" key="1">
    <source>
        <dbReference type="PROSITE-ProRule" id="PRU00221"/>
    </source>
</evidence>
<dbReference type="GO" id="GO:0080008">
    <property type="term" value="C:Cul4-RING E3 ubiquitin ligase complex"/>
    <property type="evidence" value="ECO:0007669"/>
    <property type="project" value="TreeGrafter"/>
</dbReference>
<dbReference type="InterPro" id="IPR036322">
    <property type="entry name" value="WD40_repeat_dom_sf"/>
</dbReference>
<sequence length="608" mass="69751">MQLDYKGCCDVLDTRRLNIINEVNNISLKGKSFSNAFKSYFLSQTIPNEVLWSLGCYNDVYCGIYNSSGDLFFTASQDGFIRVFDSSGHYFRYMNEINAPEYTWSIVSLSLSNLGDTLVFCSLSPILYFTNLTDVRNEELNLKHTELQPGERNITKTFSVDFLGGSNNQVISGHNKGMVYVTDLQTNKYESFAVNPQSKADVNAVTTLDRSSSIILAGSDDTNVRLFDIRALNKGCQSLFSGHVDGITYLDSKDDNVYFLSNSKDQTVKLWDTRKCRESGKETRMTPRSTWDYRIHPIPRGYPVPFKQNPSKPIRGDNSVLTLSGHKVRNTLIRARFSPAFNTGQRFAYSGSAYGNWYIWDLYSGKVVKHYSCGGHTIRDINWHPYEQQIVTCGTTGDISCWVYNRSKTTHPKKRSQKKQESKHLNSSFLPIVEADDETFNELRKLAKAGLKYRVQGIFERHKSSRLSRFIGSSDSEDEDFIIGYESDESSIFPFDRYYSSIDGIYFDEYYEDMDSDFYPPSDDEFLFDTESYIPPLTRNQQRHLNPDEELTAESVNNGSTARNSQRPSTRPNTRETRSAIQRRNQQITAQRSVRRSSRKRTRGRSRN</sequence>
<name>A0A3Q0KSY9_SCHMA</name>
<feature type="compositionally biased region" description="Polar residues" evidence="2">
    <location>
        <begin position="579"/>
        <end position="591"/>
    </location>
</feature>
<evidence type="ECO:0000256" key="2">
    <source>
        <dbReference type="SAM" id="MobiDB-lite"/>
    </source>
</evidence>
<dbReference type="InterPro" id="IPR015943">
    <property type="entry name" value="WD40/YVTN_repeat-like_dom_sf"/>
</dbReference>
<feature type="repeat" description="WD" evidence="1">
    <location>
        <begin position="240"/>
        <end position="274"/>
    </location>
</feature>
<feature type="compositionally biased region" description="Basic residues" evidence="2">
    <location>
        <begin position="593"/>
        <end position="608"/>
    </location>
</feature>
<feature type="compositionally biased region" description="Polar residues" evidence="2">
    <location>
        <begin position="554"/>
        <end position="572"/>
    </location>
</feature>
<dbReference type="WBParaSite" id="Smp_171670.1">
    <property type="protein sequence ID" value="Smp_171670.1"/>
    <property type="gene ID" value="Smp_171670"/>
</dbReference>